<evidence type="ECO:0000313" key="2">
    <source>
        <dbReference type="Proteomes" id="UP001642482"/>
    </source>
</evidence>
<gene>
    <name evidence="1" type="ORF">SEUCBS140593_006523</name>
</gene>
<dbReference type="SUPFAM" id="SSF51197">
    <property type="entry name" value="Clavaminate synthase-like"/>
    <property type="match status" value="1"/>
</dbReference>
<sequence length="335" mass="37898">MSTTQTVTATATPTPAAVDTSVRYGDWRDDLFENGYVVVKQVMSAEKAQYYVDKMLSWLETFPLGFDRKDRSTWTTENLPYHWKGGMYNDYCVAHEDFVWEARTEPGVVGAFSKLWGTDELLVSFDGMNMTIPQEKLPQTEPWPHIDQNPRREGLVCAQGIINFAPNGPRDGGLIVVKGSHRKVGDFFRKNPSIINRVTWGPKEWFGFSSEEVAWFQDQGCEVVKVCAGPGDLIIWDSRTIHYNALPETDQIRSIVYACYGPASLASKETLQKKKELFEKRKGTTHWPNMEVYPSGSPKSRAGEEIPCARDKPFSDVVETPQVLRLAGVIPYFSH</sequence>
<name>A0ABP0C5K1_9PEZI</name>
<dbReference type="PANTHER" id="PTHR31630">
    <property type="entry name" value="PHYTANOYL-COA DIOXYGENASE-RELATED-RELATED"/>
    <property type="match status" value="1"/>
</dbReference>
<dbReference type="Proteomes" id="UP001642482">
    <property type="component" value="Unassembled WGS sequence"/>
</dbReference>
<reference evidence="1 2" key="1">
    <citation type="submission" date="2024-01" db="EMBL/GenBank/DDBJ databases">
        <authorList>
            <person name="Allen C."/>
            <person name="Tagirdzhanova G."/>
        </authorList>
    </citation>
    <scope>NUCLEOTIDE SEQUENCE [LARGE SCALE GENOMIC DNA]</scope>
</reference>
<dbReference type="PANTHER" id="PTHR31630:SF6">
    <property type="entry name" value="PHYTANOYL-COA DIOXYGENASE-RELATED"/>
    <property type="match status" value="1"/>
</dbReference>
<dbReference type="InterPro" id="IPR008775">
    <property type="entry name" value="Phytyl_CoA_dOase-like"/>
</dbReference>
<dbReference type="Pfam" id="PF05721">
    <property type="entry name" value="PhyH"/>
    <property type="match status" value="1"/>
</dbReference>
<dbReference type="Gene3D" id="2.60.120.620">
    <property type="entry name" value="q2cbj1_9rhob like domain"/>
    <property type="match status" value="1"/>
</dbReference>
<evidence type="ECO:0000313" key="1">
    <source>
        <dbReference type="EMBL" id="CAK7227277.1"/>
    </source>
</evidence>
<protein>
    <recommendedName>
        <fullName evidence="3">Phytanoyl-CoA dioxygenase</fullName>
    </recommendedName>
</protein>
<organism evidence="1 2">
    <name type="scientific">Sporothrix eucalyptigena</name>
    <dbReference type="NCBI Taxonomy" id="1812306"/>
    <lineage>
        <taxon>Eukaryota</taxon>
        <taxon>Fungi</taxon>
        <taxon>Dikarya</taxon>
        <taxon>Ascomycota</taxon>
        <taxon>Pezizomycotina</taxon>
        <taxon>Sordariomycetes</taxon>
        <taxon>Sordariomycetidae</taxon>
        <taxon>Ophiostomatales</taxon>
        <taxon>Ophiostomataceae</taxon>
        <taxon>Sporothrix</taxon>
    </lineage>
</organism>
<evidence type="ECO:0008006" key="3">
    <source>
        <dbReference type="Google" id="ProtNLM"/>
    </source>
</evidence>
<comment type="caution">
    <text evidence="1">The sequence shown here is derived from an EMBL/GenBank/DDBJ whole genome shotgun (WGS) entry which is preliminary data.</text>
</comment>
<keyword evidence="2" id="KW-1185">Reference proteome</keyword>
<accession>A0ABP0C5K1</accession>
<proteinExistence type="predicted"/>
<dbReference type="EMBL" id="CAWUHD010000071">
    <property type="protein sequence ID" value="CAK7227277.1"/>
    <property type="molecule type" value="Genomic_DNA"/>
</dbReference>